<feature type="binding site" evidence="6">
    <location>
        <position position="162"/>
    </location>
    <ligand>
        <name>Mg(2+)</name>
        <dbReference type="ChEBI" id="CHEBI:18420"/>
        <label>1</label>
        <note>catalytic</note>
    </ligand>
</feature>
<dbReference type="EMBL" id="CAKOGP040002269">
    <property type="protein sequence ID" value="CAJ1966283.1"/>
    <property type="molecule type" value="Genomic_DNA"/>
</dbReference>
<evidence type="ECO:0000313" key="8">
    <source>
        <dbReference type="Proteomes" id="UP001295423"/>
    </source>
</evidence>
<comment type="cofactor">
    <cofactor evidence="1 6">
        <name>Mg(2+)</name>
        <dbReference type="ChEBI" id="CHEBI:18420"/>
    </cofactor>
</comment>
<dbReference type="InterPro" id="IPR020583">
    <property type="entry name" value="Inositol_monoP_metal-BS"/>
</dbReference>
<reference evidence="7" key="1">
    <citation type="submission" date="2023-08" db="EMBL/GenBank/DDBJ databases">
        <authorList>
            <person name="Audoor S."/>
            <person name="Bilcke G."/>
        </authorList>
    </citation>
    <scope>NUCLEOTIDE SEQUENCE</scope>
</reference>
<evidence type="ECO:0008006" key="9">
    <source>
        <dbReference type="Google" id="ProtNLM"/>
    </source>
</evidence>
<dbReference type="PANTHER" id="PTHR43200:SF6">
    <property type="entry name" value="3'(2'),5'-BISPHOSPHATE NUCLEOTIDASE"/>
    <property type="match status" value="1"/>
</dbReference>
<evidence type="ECO:0000313" key="7">
    <source>
        <dbReference type="EMBL" id="CAJ1966283.1"/>
    </source>
</evidence>
<dbReference type="CDD" id="cd01517">
    <property type="entry name" value="PAP_phosphatase"/>
    <property type="match status" value="1"/>
</dbReference>
<keyword evidence="4" id="KW-0378">Hydrolase</keyword>
<dbReference type="Gene3D" id="3.30.540.10">
    <property type="entry name" value="Fructose-1,6-Bisphosphatase, subunit A, domain 1"/>
    <property type="match status" value="1"/>
</dbReference>
<dbReference type="GO" id="GO:0046872">
    <property type="term" value="F:metal ion binding"/>
    <property type="evidence" value="ECO:0007669"/>
    <property type="project" value="UniProtKB-KW"/>
</dbReference>
<keyword evidence="8" id="KW-1185">Reference proteome</keyword>
<dbReference type="Proteomes" id="UP001295423">
    <property type="component" value="Unassembled WGS sequence"/>
</dbReference>
<comment type="similarity">
    <text evidence="2">Belongs to the inositol monophosphatase superfamily.</text>
</comment>
<feature type="binding site" evidence="6">
    <location>
        <position position="159"/>
    </location>
    <ligand>
        <name>Mg(2+)</name>
        <dbReference type="ChEBI" id="CHEBI:18420"/>
        <label>1</label>
        <note>catalytic</note>
    </ligand>
</feature>
<feature type="binding site" evidence="6">
    <location>
        <position position="320"/>
    </location>
    <ligand>
        <name>Mg(2+)</name>
        <dbReference type="ChEBI" id="CHEBI:18420"/>
        <label>1</label>
        <note>catalytic</note>
    </ligand>
</feature>
<protein>
    <recommendedName>
        <fullName evidence="9">3'(2'),5'-bisphosphate nucleotidase</fullName>
    </recommendedName>
</protein>
<evidence type="ECO:0000256" key="5">
    <source>
        <dbReference type="ARBA" id="ARBA00022842"/>
    </source>
</evidence>
<feature type="binding site" evidence="6">
    <location>
        <position position="105"/>
    </location>
    <ligand>
        <name>Mg(2+)</name>
        <dbReference type="ChEBI" id="CHEBI:18420"/>
        <label>1</label>
        <note>catalytic</note>
    </ligand>
</feature>
<dbReference type="InterPro" id="IPR051090">
    <property type="entry name" value="Inositol_monoP_superfamily"/>
</dbReference>
<evidence type="ECO:0000256" key="6">
    <source>
        <dbReference type="PIRSR" id="PIRSR600760-2"/>
    </source>
</evidence>
<comment type="caution">
    <text evidence="7">The sequence shown here is derived from an EMBL/GenBank/DDBJ whole genome shotgun (WGS) entry which is preliminary data.</text>
</comment>
<keyword evidence="5 6" id="KW-0460">Magnesium</keyword>
<dbReference type="PROSITE" id="PS00629">
    <property type="entry name" value="IMP_1"/>
    <property type="match status" value="1"/>
</dbReference>
<dbReference type="Gene3D" id="3.40.190.80">
    <property type="match status" value="1"/>
</dbReference>
<dbReference type="Pfam" id="PF00459">
    <property type="entry name" value="Inositol_P"/>
    <property type="match status" value="1"/>
</dbReference>
<proteinExistence type="inferred from homology"/>
<dbReference type="GO" id="GO:0000103">
    <property type="term" value="P:sulfate assimilation"/>
    <property type="evidence" value="ECO:0007669"/>
    <property type="project" value="TreeGrafter"/>
</dbReference>
<evidence type="ECO:0000256" key="2">
    <source>
        <dbReference type="ARBA" id="ARBA00009759"/>
    </source>
</evidence>
<accession>A0AAD2JN41</accession>
<dbReference type="InterPro" id="IPR000760">
    <property type="entry name" value="Inositol_monophosphatase-like"/>
</dbReference>
<dbReference type="GO" id="GO:0008441">
    <property type="term" value="F:3'(2'),5'-bisphosphate nucleotidase activity"/>
    <property type="evidence" value="ECO:0007669"/>
    <property type="project" value="TreeGrafter"/>
</dbReference>
<evidence type="ECO:0000256" key="1">
    <source>
        <dbReference type="ARBA" id="ARBA00001946"/>
    </source>
</evidence>
<feature type="binding site" evidence="6">
    <location>
        <position position="161"/>
    </location>
    <ligand>
        <name>Mg(2+)</name>
        <dbReference type="ChEBI" id="CHEBI:18420"/>
        <label>1</label>
        <note>catalytic</note>
    </ligand>
</feature>
<evidence type="ECO:0000256" key="3">
    <source>
        <dbReference type="ARBA" id="ARBA00022723"/>
    </source>
</evidence>
<sequence length="378" mass="41042">MESSRGAEGPSSRHPNKLFGTSATSEEFTQTLPFSNVPEVIIAVEAVRKAAKITEKLQKTIDAKGTLTKDDESPVTVGDFACQAIVLQHLRENLPNGVTQTFLAEEKSSNLTPALTEQILKALSDTTSINDEDTLRSCIDLGQNFFDSHEIPSHFFCLDPIDGTKGFFRKEQYCIALGLLENGMPTIAVLACPNLPFVDEEDGPDAKIGCIFVACKGQGCYQLDMEGKVEPKRIGEGYNAEPPLSHKARFCVGVEQGFGDPTGKAKVMAQELHGSLDETTDDIKYATRIDSQAKYGLVARGGGELYVRLPRLDYEEWMWDVAPGVLVLEESGGIITDANGNDLDFTSGSKLSNNYGVLGARSKPLYDDLLASCRSASQ</sequence>
<dbReference type="SUPFAM" id="SSF56655">
    <property type="entry name" value="Carbohydrate phosphatase"/>
    <property type="match status" value="1"/>
</dbReference>
<dbReference type="AlphaFoldDB" id="A0AAD2JN41"/>
<organism evidence="7 8">
    <name type="scientific">Cylindrotheca closterium</name>
    <dbReference type="NCBI Taxonomy" id="2856"/>
    <lineage>
        <taxon>Eukaryota</taxon>
        <taxon>Sar</taxon>
        <taxon>Stramenopiles</taxon>
        <taxon>Ochrophyta</taxon>
        <taxon>Bacillariophyta</taxon>
        <taxon>Bacillariophyceae</taxon>
        <taxon>Bacillariophycidae</taxon>
        <taxon>Bacillariales</taxon>
        <taxon>Bacillariaceae</taxon>
        <taxon>Cylindrotheca</taxon>
    </lineage>
</organism>
<evidence type="ECO:0000256" key="4">
    <source>
        <dbReference type="ARBA" id="ARBA00022801"/>
    </source>
</evidence>
<gene>
    <name evidence="7" type="ORF">CYCCA115_LOCUS21866</name>
</gene>
<name>A0AAD2JN41_9STRA</name>
<dbReference type="PANTHER" id="PTHR43200">
    <property type="entry name" value="PHOSPHATASE"/>
    <property type="match status" value="1"/>
</dbReference>
<keyword evidence="3 6" id="KW-0479">Metal-binding</keyword>